<sequence>MIISWFTISNLVFKIIAYFNTFGHEILKIVYPSSVTLRNQQVIKSRVIHWENKIEID</sequence>
<accession>A0A1J1LNK0</accession>
<name>A0A1J1LNK0_9CYAN</name>
<gene>
    <name evidence="1" type="ORF">PL9214500408</name>
</gene>
<evidence type="ECO:0000313" key="1">
    <source>
        <dbReference type="EMBL" id="CUR33161.1"/>
    </source>
</evidence>
<dbReference type="AlphaFoldDB" id="A0A1J1LNK0"/>
<proteinExistence type="predicted"/>
<dbReference type="EMBL" id="CZDF01000156">
    <property type="protein sequence ID" value="CUR33161.1"/>
    <property type="molecule type" value="Genomic_DNA"/>
</dbReference>
<keyword evidence="2" id="KW-1185">Reference proteome</keyword>
<evidence type="ECO:0000313" key="2">
    <source>
        <dbReference type="Proteomes" id="UP000184315"/>
    </source>
</evidence>
<evidence type="ECO:0008006" key="3">
    <source>
        <dbReference type="Google" id="ProtNLM"/>
    </source>
</evidence>
<protein>
    <recommendedName>
        <fullName evidence="3">Transposase</fullName>
    </recommendedName>
</protein>
<reference evidence="2" key="1">
    <citation type="submission" date="2015-10" db="EMBL/GenBank/DDBJ databases">
        <authorList>
            <person name="Regsiter A."/>
            <person name="william w."/>
        </authorList>
    </citation>
    <scope>NUCLEOTIDE SEQUENCE [LARGE SCALE GENOMIC DNA]</scope>
</reference>
<dbReference type="Proteomes" id="UP000184315">
    <property type="component" value="Unassembled WGS sequence"/>
</dbReference>
<organism evidence="1 2">
    <name type="scientific">Planktothrix tepida PCC 9214</name>
    <dbReference type="NCBI Taxonomy" id="671072"/>
    <lineage>
        <taxon>Bacteria</taxon>
        <taxon>Bacillati</taxon>
        <taxon>Cyanobacteriota</taxon>
        <taxon>Cyanophyceae</taxon>
        <taxon>Oscillatoriophycideae</taxon>
        <taxon>Oscillatoriales</taxon>
        <taxon>Microcoleaceae</taxon>
        <taxon>Planktothrix</taxon>
    </lineage>
</organism>